<evidence type="ECO:0000313" key="3">
    <source>
        <dbReference type="EMBL" id="GGD68374.1"/>
    </source>
</evidence>
<comment type="caution">
    <text evidence="3">The sequence shown here is derived from an EMBL/GenBank/DDBJ whole genome shotgun (WGS) entry which is preliminary data.</text>
</comment>
<dbReference type="EMBL" id="BMHP01000002">
    <property type="protein sequence ID" value="GGD68374.1"/>
    <property type="molecule type" value="Genomic_DNA"/>
</dbReference>
<evidence type="ECO:0000256" key="2">
    <source>
        <dbReference type="SAM" id="Phobius"/>
    </source>
</evidence>
<dbReference type="Proteomes" id="UP000612456">
    <property type="component" value="Unassembled WGS sequence"/>
</dbReference>
<feature type="transmembrane region" description="Helical" evidence="2">
    <location>
        <begin position="17"/>
        <end position="38"/>
    </location>
</feature>
<dbReference type="InterPro" id="IPR038076">
    <property type="entry name" value="MgtE_N_sf"/>
</dbReference>
<evidence type="ECO:0000256" key="1">
    <source>
        <dbReference type="SAM" id="Coils"/>
    </source>
</evidence>
<keyword evidence="2" id="KW-1133">Transmembrane helix</keyword>
<keyword evidence="1" id="KW-0175">Coiled coil</keyword>
<dbReference type="SUPFAM" id="SSF158791">
    <property type="entry name" value="MgtE N-terminal domain-like"/>
    <property type="match status" value="1"/>
</dbReference>
<name>A0A916YZF6_9BACL</name>
<gene>
    <name evidence="3" type="ORF">GCM10010911_27670</name>
</gene>
<proteinExistence type="predicted"/>
<dbReference type="Gene3D" id="1.25.60.10">
    <property type="entry name" value="MgtE N-terminal domain-like"/>
    <property type="match status" value="1"/>
</dbReference>
<sequence length="303" mass="33198">MADMEIEKQGYSGFERLMFFVTPILFTIVLLGVLVTLFDFNLRNKALELGNSIPFLRDVLPEPAEVDNQTAGESDGQTANKNNAAKIAELSAAIASKEAALKQAGETKSKLDQEIKDLQAEVDQLKETSKDKQLDDEQYQSKITELANMYAKITPSKAAPILESMALEEAVLVLDAMRPDDRVRILEKMTPKAAANATVMLKDGKTSKDRQIAALQARIKQQESATAQPETILDKQQLKATFNSMDAKSAAELLLKMADVSPSKVLRILNAVDDTARSRIVAEMSGLNNKITAQLVSKLMVGK</sequence>
<keyword evidence="2" id="KW-0472">Membrane</keyword>
<keyword evidence="2" id="KW-0812">Transmembrane</keyword>
<protein>
    <recommendedName>
        <fullName evidence="5">Flagellar motility protein MotE, a chaperone for MotC folding</fullName>
    </recommendedName>
</protein>
<accession>A0A916YZF6</accession>
<keyword evidence="4" id="KW-1185">Reference proteome</keyword>
<feature type="coiled-coil region" evidence="1">
    <location>
        <begin position="87"/>
        <end position="135"/>
    </location>
</feature>
<evidence type="ECO:0000313" key="4">
    <source>
        <dbReference type="Proteomes" id="UP000612456"/>
    </source>
</evidence>
<organism evidence="3 4">
    <name type="scientific">Paenibacillus nasutitermitis</name>
    <dbReference type="NCBI Taxonomy" id="1652958"/>
    <lineage>
        <taxon>Bacteria</taxon>
        <taxon>Bacillati</taxon>
        <taxon>Bacillota</taxon>
        <taxon>Bacilli</taxon>
        <taxon>Bacillales</taxon>
        <taxon>Paenibacillaceae</taxon>
        <taxon>Paenibacillus</taxon>
    </lineage>
</organism>
<evidence type="ECO:0008006" key="5">
    <source>
        <dbReference type="Google" id="ProtNLM"/>
    </source>
</evidence>
<dbReference type="AlphaFoldDB" id="A0A916YZF6"/>
<reference evidence="3" key="1">
    <citation type="journal article" date="2014" name="Int. J. Syst. Evol. Microbiol.">
        <title>Complete genome sequence of Corynebacterium casei LMG S-19264T (=DSM 44701T), isolated from a smear-ripened cheese.</title>
        <authorList>
            <consortium name="US DOE Joint Genome Institute (JGI-PGF)"/>
            <person name="Walter F."/>
            <person name="Albersmeier A."/>
            <person name="Kalinowski J."/>
            <person name="Ruckert C."/>
        </authorList>
    </citation>
    <scope>NUCLEOTIDE SEQUENCE</scope>
    <source>
        <strain evidence="3">CGMCC 1.15178</strain>
    </source>
</reference>
<reference evidence="3" key="2">
    <citation type="submission" date="2020-09" db="EMBL/GenBank/DDBJ databases">
        <authorList>
            <person name="Sun Q."/>
            <person name="Zhou Y."/>
        </authorList>
    </citation>
    <scope>NUCLEOTIDE SEQUENCE</scope>
    <source>
        <strain evidence="3">CGMCC 1.15178</strain>
    </source>
</reference>